<dbReference type="RefSeq" id="WP_167298031.1">
    <property type="nucleotide sequence ID" value="NZ_CP170557.1"/>
</dbReference>
<dbReference type="SUPFAM" id="SSF46689">
    <property type="entry name" value="Homeodomain-like"/>
    <property type="match status" value="1"/>
</dbReference>
<dbReference type="PRINTS" id="PR00455">
    <property type="entry name" value="HTHTETR"/>
</dbReference>
<dbReference type="InterPro" id="IPR050109">
    <property type="entry name" value="HTH-type_TetR-like_transc_reg"/>
</dbReference>
<dbReference type="Proteomes" id="UP000564677">
    <property type="component" value="Unassembled WGS sequence"/>
</dbReference>
<dbReference type="Gene3D" id="1.10.357.10">
    <property type="entry name" value="Tetracycline Repressor, domain 2"/>
    <property type="match status" value="1"/>
</dbReference>
<dbReference type="GO" id="GO:0000976">
    <property type="term" value="F:transcription cis-regulatory region binding"/>
    <property type="evidence" value="ECO:0007669"/>
    <property type="project" value="TreeGrafter"/>
</dbReference>
<evidence type="ECO:0000259" key="3">
    <source>
        <dbReference type="PROSITE" id="PS50977"/>
    </source>
</evidence>
<dbReference type="InterPro" id="IPR001647">
    <property type="entry name" value="HTH_TetR"/>
</dbReference>
<sequence length="216" mass="24083">MFIVGNRDAETSAPRSRRDNRAAILLAGRILFARHGVSGVTFEHVAREAQLTRRTIYNHFANVDDLFAGVVHQTLRQLKAQLPPAPPAERQLHAGLTRFMRDLLGLFASPGFFDLHLALVRHGNDRPELRTAFERELLDPLSALLAGYLGTRRARDFHQDPQRSAREIVAIVLGLAETSRLLGRTDEEATRQALPLIGALAQAFAQTQRNQLSRVA</sequence>
<accession>A0A7X5UXK2</accession>
<gene>
    <name evidence="4" type="ORF">FHR20_000458</name>
</gene>
<evidence type="ECO:0000313" key="4">
    <source>
        <dbReference type="EMBL" id="NIJ63527.1"/>
    </source>
</evidence>
<keyword evidence="1 2" id="KW-0238">DNA-binding</keyword>
<dbReference type="PANTHER" id="PTHR30055">
    <property type="entry name" value="HTH-TYPE TRANSCRIPTIONAL REGULATOR RUTR"/>
    <property type="match status" value="1"/>
</dbReference>
<dbReference type="Pfam" id="PF00440">
    <property type="entry name" value="TetR_N"/>
    <property type="match status" value="1"/>
</dbReference>
<dbReference type="PANTHER" id="PTHR30055:SF146">
    <property type="entry name" value="HTH-TYPE TRANSCRIPTIONAL DUAL REGULATOR CECR"/>
    <property type="match status" value="1"/>
</dbReference>
<organism evidence="4 5">
    <name type="scientific">Sphingomonas leidyi</name>
    <dbReference type="NCBI Taxonomy" id="68569"/>
    <lineage>
        <taxon>Bacteria</taxon>
        <taxon>Pseudomonadati</taxon>
        <taxon>Pseudomonadota</taxon>
        <taxon>Alphaproteobacteria</taxon>
        <taxon>Sphingomonadales</taxon>
        <taxon>Sphingomonadaceae</taxon>
        <taxon>Sphingomonas</taxon>
    </lineage>
</organism>
<feature type="domain" description="HTH tetR-type" evidence="3">
    <location>
        <begin position="18"/>
        <end position="78"/>
    </location>
</feature>
<dbReference type="EMBL" id="JAASQV010000001">
    <property type="protein sequence ID" value="NIJ63527.1"/>
    <property type="molecule type" value="Genomic_DNA"/>
</dbReference>
<evidence type="ECO:0000313" key="5">
    <source>
        <dbReference type="Proteomes" id="UP000564677"/>
    </source>
</evidence>
<name>A0A7X5UXK2_9SPHN</name>
<evidence type="ECO:0000256" key="1">
    <source>
        <dbReference type="ARBA" id="ARBA00023125"/>
    </source>
</evidence>
<keyword evidence="5" id="KW-1185">Reference proteome</keyword>
<comment type="caution">
    <text evidence="4">The sequence shown here is derived from an EMBL/GenBank/DDBJ whole genome shotgun (WGS) entry which is preliminary data.</text>
</comment>
<dbReference type="PROSITE" id="PS50977">
    <property type="entry name" value="HTH_TETR_2"/>
    <property type="match status" value="1"/>
</dbReference>
<dbReference type="AlphaFoldDB" id="A0A7X5UXK2"/>
<feature type="DNA-binding region" description="H-T-H motif" evidence="2">
    <location>
        <begin position="41"/>
        <end position="60"/>
    </location>
</feature>
<evidence type="ECO:0000256" key="2">
    <source>
        <dbReference type="PROSITE-ProRule" id="PRU00335"/>
    </source>
</evidence>
<protein>
    <submittedName>
        <fullName evidence="4">TetR/AcrR family transcriptional repressor of mexJK operon</fullName>
    </submittedName>
</protein>
<dbReference type="InterPro" id="IPR009057">
    <property type="entry name" value="Homeodomain-like_sf"/>
</dbReference>
<reference evidence="4 5" key="1">
    <citation type="submission" date="2020-03" db="EMBL/GenBank/DDBJ databases">
        <title>Genomic Encyclopedia of Type Strains, Phase IV (KMG-IV): sequencing the most valuable type-strain genomes for metagenomic binning, comparative biology and taxonomic classification.</title>
        <authorList>
            <person name="Goeker M."/>
        </authorList>
    </citation>
    <scope>NUCLEOTIDE SEQUENCE [LARGE SCALE GENOMIC DNA]</scope>
    <source>
        <strain evidence="4 5">DSM 4733</strain>
    </source>
</reference>
<dbReference type="GO" id="GO:0003700">
    <property type="term" value="F:DNA-binding transcription factor activity"/>
    <property type="evidence" value="ECO:0007669"/>
    <property type="project" value="TreeGrafter"/>
</dbReference>
<proteinExistence type="predicted"/>